<comment type="similarity">
    <text evidence="2">Belongs to the herpesviridae large structural phosphoprotein family.</text>
</comment>
<dbReference type="RefSeq" id="YP_009253916.1">
    <property type="nucleotide sequence ID" value="NC_030200.1"/>
</dbReference>
<gene>
    <name evidence="6" type="primary">U11</name>
</gene>
<dbReference type="InterPro" id="IPR010340">
    <property type="entry name" value="Herpes_UL11/UL32"/>
</dbReference>
<reference evidence="6 7" key="1">
    <citation type="journal article" date="2016" name="J. Virol.">
        <title>Complete Unique Genome Sequence, Expression Profile, and Salivary Gland Tissue Tropism of the Herpesvirus 7 Homolog in Pigtailed Macaques.</title>
        <authorList>
            <person name="Staheli J.P."/>
            <person name="Dyen M.R."/>
            <person name="Basom R."/>
            <person name="Fitzgibbon M."/>
            <person name="Barcy S."/>
        </authorList>
    </citation>
    <scope>NUCLEOTIDE SEQUENCE [LARGE SCALE GENOMIC DNA]</scope>
</reference>
<proteinExistence type="inferred from homology"/>
<comment type="subcellular location">
    <subcellularLocation>
        <location evidence="1">Virion tegument</location>
    </subcellularLocation>
</comment>
<protein>
    <submittedName>
        <fullName evidence="6">U11 protein</fullName>
    </submittedName>
</protein>
<accession>A0A191S3S7</accession>
<keyword evidence="4" id="KW-0920">Virion tegument</keyword>
<evidence type="ECO:0000256" key="1">
    <source>
        <dbReference type="ARBA" id="ARBA00004535"/>
    </source>
</evidence>
<evidence type="ECO:0000256" key="5">
    <source>
        <dbReference type="ARBA" id="ARBA00022844"/>
    </source>
</evidence>
<evidence type="ECO:0000313" key="6">
    <source>
        <dbReference type="EMBL" id="ANC96530.1"/>
    </source>
</evidence>
<keyword evidence="5" id="KW-0946">Virion</keyword>
<evidence type="ECO:0000256" key="2">
    <source>
        <dbReference type="ARBA" id="ARBA00010295"/>
    </source>
</evidence>
<keyword evidence="3" id="KW-0597">Phosphoprotein</keyword>
<keyword evidence="7" id="KW-1185">Reference proteome</keyword>
<dbReference type="GO" id="GO:0019033">
    <property type="term" value="C:viral tegument"/>
    <property type="evidence" value="ECO:0007669"/>
    <property type="project" value="UniProtKB-SubCell"/>
</dbReference>
<dbReference type="GeneID" id="27912109"/>
<dbReference type="Pfam" id="PF06070">
    <property type="entry name" value="Herpes_UL32"/>
    <property type="match status" value="1"/>
</dbReference>
<dbReference type="Proteomes" id="UP000202843">
    <property type="component" value="Segment"/>
</dbReference>
<evidence type="ECO:0000256" key="4">
    <source>
        <dbReference type="ARBA" id="ARBA00022580"/>
    </source>
</evidence>
<sequence>MSNSPFAWISDEAKKSLTFFFNNLTKLPDVDMRKNLTVLNHCIVKTGSIINRVKTLYNMLVLWVKYHQALCIEKPDYDEVWQEILKIHNILKGYLESREMSNQFSSLISLDKFRFETDFQRVSNDLLVLGNTIRWGLVTKSGDYINLSAEEKDNIFQNLRMAERNMLCFKVYKIVDPWNENGYIVTNINRFLYLGKLLLTLTNSWSNLEKIAFNSIIEKRSEILGAVGYNADFDLVYSFKVLSFPLTSETVDTFLKILIQEFAVITKSLDLLNHQKSKLQHSIEFYTGFSNPETSTLSEETLVKFPEEKIQNPIEETLFAIPSEKQDQTQDSNVNIHSLTVKKPLLKLLDQPNNKYQVFQTGILDFTDNSLRSKKDQNFSDDEFDKNTEPIKLIDSFSNLEISDSNNVPKPVEMVILDSQQFPKQQISTYSELGSPENKNILDDVHLNQLPKKSAVDLQEILDLQERINKIKYNNHDIFQLPLEKRKKEVLQENLQTVDDEHDEIYVSRQNQNPNPENDITMPKSLNETLNTAENNDVDNFKHLAKYTFTDTAKKLRPESGSKWTPESSLIDVNRRNNILQKELVESGLGEKVQKLLTGFTDFISLEEKSLKDIISTSKKELAENDHLKDYNLKQILNPAAKNELFKNFSLNEKFEPIESPFFLPNVEIRDLHSGSLINVTEPTQENITQTKTDLETDLINLDESLKNDENDVVNQLVTHLKQPEVDHVENEES</sequence>
<dbReference type="OrthoDB" id="13680at10239"/>
<evidence type="ECO:0000256" key="3">
    <source>
        <dbReference type="ARBA" id="ARBA00022553"/>
    </source>
</evidence>
<organism evidence="6 7">
    <name type="scientific">macacine betaherpesvirus 9</name>
    <dbReference type="NCBI Taxonomy" id="2560568"/>
    <lineage>
        <taxon>Viruses</taxon>
        <taxon>Duplodnaviria</taxon>
        <taxon>Heunggongvirae</taxon>
        <taxon>Peploviricota</taxon>
        <taxon>Herviviricetes</taxon>
        <taxon>Herpesvirales</taxon>
        <taxon>Orthoherpesviridae</taxon>
        <taxon>Betaherpesvirinae</taxon>
        <taxon>Roseolovirus</taxon>
        <taxon>Roseolovirus macacinebeta9</taxon>
    </lineage>
</organism>
<dbReference type="GO" id="GO:0005198">
    <property type="term" value="F:structural molecule activity"/>
    <property type="evidence" value="ECO:0007669"/>
    <property type="project" value="InterPro"/>
</dbReference>
<dbReference type="KEGG" id="vg:27912109"/>
<evidence type="ECO:0000313" key="7">
    <source>
        <dbReference type="Proteomes" id="UP000202843"/>
    </source>
</evidence>
<dbReference type="EMBL" id="KU351741">
    <property type="protein sequence ID" value="ANC96530.1"/>
    <property type="molecule type" value="Genomic_DNA"/>
</dbReference>
<name>A0A191S3S7_9BETA</name>